<dbReference type="EMBL" id="CZPZ01000001">
    <property type="protein sequence ID" value="CUS31966.1"/>
    <property type="molecule type" value="Genomic_DNA"/>
</dbReference>
<evidence type="ECO:0000256" key="10">
    <source>
        <dbReference type="PROSITE-ProRule" id="PRU00473"/>
    </source>
</evidence>
<evidence type="ECO:0000256" key="7">
    <source>
        <dbReference type="ARBA" id="ARBA00023288"/>
    </source>
</evidence>
<dbReference type="PROSITE" id="PS51123">
    <property type="entry name" value="OMPA_2"/>
    <property type="match status" value="1"/>
</dbReference>
<comment type="subcellular location">
    <subcellularLocation>
        <location evidence="1">Cell outer membrane</location>
    </subcellularLocation>
</comment>
<dbReference type="PANTHER" id="PTHR30329">
    <property type="entry name" value="STATOR ELEMENT OF FLAGELLAR MOTOR COMPLEX"/>
    <property type="match status" value="1"/>
</dbReference>
<gene>
    <name evidence="9 13" type="primary">pal</name>
    <name evidence="13" type="ORF">COMA2_10389</name>
</gene>
<feature type="domain" description="OmpA-like" evidence="12">
    <location>
        <begin position="120"/>
        <end position="237"/>
    </location>
</feature>
<evidence type="ECO:0000256" key="6">
    <source>
        <dbReference type="ARBA" id="ARBA00023237"/>
    </source>
</evidence>
<dbReference type="PRINTS" id="PR01021">
    <property type="entry name" value="OMPADOMAIN"/>
</dbReference>
<keyword evidence="7 13" id="KW-0449">Lipoprotein</keyword>
<evidence type="ECO:0000256" key="3">
    <source>
        <dbReference type="ARBA" id="ARBA00022729"/>
    </source>
</evidence>
<comment type="similarity">
    <text evidence="9">Belongs to the Pal lipoprotein family.</text>
</comment>
<dbReference type="RefSeq" id="WP_139076974.1">
    <property type="nucleotide sequence ID" value="NZ_CZPZ01000001.1"/>
</dbReference>
<accession>A0A0S4L5H0</accession>
<dbReference type="GO" id="GO:0009279">
    <property type="term" value="C:cell outer membrane"/>
    <property type="evidence" value="ECO:0007669"/>
    <property type="project" value="UniProtKB-SubCell"/>
</dbReference>
<dbReference type="SUPFAM" id="SSF103088">
    <property type="entry name" value="OmpA-like"/>
    <property type="match status" value="1"/>
</dbReference>
<evidence type="ECO:0000256" key="4">
    <source>
        <dbReference type="ARBA" id="ARBA00023136"/>
    </source>
</evidence>
<feature type="compositionally biased region" description="Basic and acidic residues" evidence="11">
    <location>
        <begin position="62"/>
        <end position="81"/>
    </location>
</feature>
<dbReference type="Gene3D" id="3.30.1330.60">
    <property type="entry name" value="OmpA-like domain"/>
    <property type="match status" value="1"/>
</dbReference>
<evidence type="ECO:0000313" key="13">
    <source>
        <dbReference type="EMBL" id="CUS31966.1"/>
    </source>
</evidence>
<dbReference type="GO" id="GO:0051301">
    <property type="term" value="P:cell division"/>
    <property type="evidence" value="ECO:0007669"/>
    <property type="project" value="UniProtKB-KW"/>
</dbReference>
<dbReference type="HAMAP" id="MF_02204">
    <property type="entry name" value="Pal"/>
    <property type="match status" value="1"/>
</dbReference>
<keyword evidence="8" id="KW-0131">Cell cycle</keyword>
<dbReference type="InterPro" id="IPR036737">
    <property type="entry name" value="OmpA-like_sf"/>
</dbReference>
<evidence type="ECO:0000259" key="12">
    <source>
        <dbReference type="PROSITE" id="PS51123"/>
    </source>
</evidence>
<dbReference type="OrthoDB" id="9809164at2"/>
<reference evidence="14" key="1">
    <citation type="submission" date="2015-10" db="EMBL/GenBank/DDBJ databases">
        <authorList>
            <person name="Luecker S."/>
            <person name="Luecker S."/>
        </authorList>
    </citation>
    <scope>NUCLEOTIDE SEQUENCE [LARGE SCALE GENOMIC DNA]</scope>
</reference>
<dbReference type="Pfam" id="PF00691">
    <property type="entry name" value="OmpA"/>
    <property type="match status" value="1"/>
</dbReference>
<feature type="region of interest" description="Disordered" evidence="11">
    <location>
        <begin position="41"/>
        <end position="98"/>
    </location>
</feature>
<dbReference type="InterPro" id="IPR006664">
    <property type="entry name" value="OMP_bac"/>
</dbReference>
<dbReference type="InterPro" id="IPR039001">
    <property type="entry name" value="Pal"/>
</dbReference>
<keyword evidence="6" id="KW-0998">Cell outer membrane</keyword>
<organism evidence="13 14">
    <name type="scientific">Candidatus Nitrospira nitrificans</name>
    <dbReference type="NCBI Taxonomy" id="1742973"/>
    <lineage>
        <taxon>Bacteria</taxon>
        <taxon>Pseudomonadati</taxon>
        <taxon>Nitrospirota</taxon>
        <taxon>Nitrospiria</taxon>
        <taxon>Nitrospirales</taxon>
        <taxon>Nitrospiraceae</taxon>
        <taxon>Nitrospira</taxon>
    </lineage>
</organism>
<dbReference type="InterPro" id="IPR006665">
    <property type="entry name" value="OmpA-like"/>
</dbReference>
<feature type="compositionally biased region" description="Gly residues" evidence="11">
    <location>
        <begin position="83"/>
        <end position="95"/>
    </location>
</feature>
<name>A0A0S4L5H0_9BACT</name>
<proteinExistence type="inferred from homology"/>
<dbReference type="InterPro" id="IPR050330">
    <property type="entry name" value="Bact_OuterMem_StrucFunc"/>
</dbReference>
<protein>
    <recommendedName>
        <fullName evidence="9">Peptidoglycan-associated protein</fullName>
    </recommendedName>
</protein>
<evidence type="ECO:0000256" key="11">
    <source>
        <dbReference type="SAM" id="MobiDB-lite"/>
    </source>
</evidence>
<evidence type="ECO:0000256" key="9">
    <source>
        <dbReference type="HAMAP-Rule" id="MF_02204"/>
    </source>
</evidence>
<dbReference type="Proteomes" id="UP000198736">
    <property type="component" value="Unassembled WGS sequence"/>
</dbReference>
<dbReference type="STRING" id="1742973.COMA2_10389"/>
<dbReference type="CDD" id="cd07185">
    <property type="entry name" value="OmpA_C-like"/>
    <property type="match status" value="1"/>
</dbReference>
<evidence type="ECO:0000256" key="2">
    <source>
        <dbReference type="ARBA" id="ARBA00022618"/>
    </source>
</evidence>
<evidence type="ECO:0000256" key="8">
    <source>
        <dbReference type="ARBA" id="ARBA00023306"/>
    </source>
</evidence>
<evidence type="ECO:0000256" key="1">
    <source>
        <dbReference type="ARBA" id="ARBA00004442"/>
    </source>
</evidence>
<sequence>MKKIPVSCLPLILGIIVLGMPACSKKAVRSGGDIQALQDEMAKGGGSKDGTSSGFPDTSFSGRDESNNLRGLDRNPSEERLGGQAGNTGSPGGAGHANAMVAKADSGSAARQLAEIRAEQVASVAAGLRDVFFAYDSFSVTDEGRHALAGDAEWARSNPTAQLKIEGHCDERGTSAYNLVLGEKRAKAVRNYLVELGVAPTYLSVVSYGKERPFCTEHTESCYSQNRRGHLVVKTGK</sequence>
<dbReference type="InterPro" id="IPR014169">
    <property type="entry name" value="Pal_lipo_C"/>
</dbReference>
<keyword evidence="14" id="KW-1185">Reference proteome</keyword>
<keyword evidence="2" id="KW-0132">Cell division</keyword>
<evidence type="ECO:0000256" key="5">
    <source>
        <dbReference type="ARBA" id="ARBA00023139"/>
    </source>
</evidence>
<keyword evidence="5" id="KW-0564">Palmitate</keyword>
<evidence type="ECO:0000313" key="14">
    <source>
        <dbReference type="Proteomes" id="UP000198736"/>
    </source>
</evidence>
<dbReference type="NCBIfam" id="TIGR02802">
    <property type="entry name" value="Pal_lipo"/>
    <property type="match status" value="1"/>
</dbReference>
<keyword evidence="4 10" id="KW-0472">Membrane</keyword>
<keyword evidence="3" id="KW-0732">Signal</keyword>
<dbReference type="AlphaFoldDB" id="A0A0S4L5H0"/>
<dbReference type="PANTHER" id="PTHR30329:SF21">
    <property type="entry name" value="LIPOPROTEIN YIAD-RELATED"/>
    <property type="match status" value="1"/>
</dbReference>